<accession>A0ABU7EMA8</accession>
<sequence length="105" mass="12116">MCVETKTFCTNNNKTSLVHICFLTWRRPCSLEWFKKPGCLQEPFPDPEQNPHLANQLNGFHCRYESSSSHLNPTHPIQTQIIAIHQPPPYLPCLPLTLCGSRRKM</sequence>
<dbReference type="EMBL" id="JAHUTJ010059479">
    <property type="protein sequence ID" value="MED6287935.1"/>
    <property type="molecule type" value="Genomic_DNA"/>
</dbReference>
<name>A0ABU7EMA8_9TELE</name>
<protein>
    <submittedName>
        <fullName evidence="1">Uncharacterized protein</fullName>
    </submittedName>
</protein>
<keyword evidence="2" id="KW-1185">Reference proteome</keyword>
<organism evidence="1 2">
    <name type="scientific">Characodon lateralis</name>
    <dbReference type="NCBI Taxonomy" id="208331"/>
    <lineage>
        <taxon>Eukaryota</taxon>
        <taxon>Metazoa</taxon>
        <taxon>Chordata</taxon>
        <taxon>Craniata</taxon>
        <taxon>Vertebrata</taxon>
        <taxon>Euteleostomi</taxon>
        <taxon>Actinopterygii</taxon>
        <taxon>Neopterygii</taxon>
        <taxon>Teleostei</taxon>
        <taxon>Neoteleostei</taxon>
        <taxon>Acanthomorphata</taxon>
        <taxon>Ovalentaria</taxon>
        <taxon>Atherinomorphae</taxon>
        <taxon>Cyprinodontiformes</taxon>
        <taxon>Goodeidae</taxon>
        <taxon>Characodon</taxon>
    </lineage>
</organism>
<proteinExistence type="predicted"/>
<dbReference type="Proteomes" id="UP001352852">
    <property type="component" value="Unassembled WGS sequence"/>
</dbReference>
<gene>
    <name evidence="1" type="ORF">CHARACLAT_021466</name>
</gene>
<reference evidence="1 2" key="1">
    <citation type="submission" date="2021-06" db="EMBL/GenBank/DDBJ databases">
        <authorList>
            <person name="Palmer J.M."/>
        </authorList>
    </citation>
    <scope>NUCLEOTIDE SEQUENCE [LARGE SCALE GENOMIC DNA]</scope>
    <source>
        <strain evidence="1 2">CL_MEX2019</strain>
        <tissue evidence="1">Muscle</tissue>
    </source>
</reference>
<evidence type="ECO:0000313" key="1">
    <source>
        <dbReference type="EMBL" id="MED6287935.1"/>
    </source>
</evidence>
<evidence type="ECO:0000313" key="2">
    <source>
        <dbReference type="Proteomes" id="UP001352852"/>
    </source>
</evidence>
<comment type="caution">
    <text evidence="1">The sequence shown here is derived from an EMBL/GenBank/DDBJ whole genome shotgun (WGS) entry which is preliminary data.</text>
</comment>